<organism evidence="1">
    <name type="scientific">marine sediment metagenome</name>
    <dbReference type="NCBI Taxonomy" id="412755"/>
    <lineage>
        <taxon>unclassified sequences</taxon>
        <taxon>metagenomes</taxon>
        <taxon>ecological metagenomes</taxon>
    </lineage>
</organism>
<proteinExistence type="predicted"/>
<evidence type="ECO:0008006" key="2">
    <source>
        <dbReference type="Google" id="ProtNLM"/>
    </source>
</evidence>
<name>A0A0F9IWD2_9ZZZZ</name>
<dbReference type="EMBL" id="LAZR01011429">
    <property type="protein sequence ID" value="KKM61719.1"/>
    <property type="molecule type" value="Genomic_DNA"/>
</dbReference>
<dbReference type="AlphaFoldDB" id="A0A0F9IWD2"/>
<evidence type="ECO:0000313" key="1">
    <source>
        <dbReference type="EMBL" id="KKM61719.1"/>
    </source>
</evidence>
<dbReference type="InterPro" id="IPR038765">
    <property type="entry name" value="Papain-like_cys_pep_sf"/>
</dbReference>
<comment type="caution">
    <text evidence="1">The sequence shown here is derived from an EMBL/GenBank/DDBJ whole genome shotgun (WGS) entry which is preliminary data.</text>
</comment>
<dbReference type="InterPro" id="IPR010319">
    <property type="entry name" value="Transglutaminase-like_Cys_pept"/>
</dbReference>
<reference evidence="1" key="1">
    <citation type="journal article" date="2015" name="Nature">
        <title>Complex archaea that bridge the gap between prokaryotes and eukaryotes.</title>
        <authorList>
            <person name="Spang A."/>
            <person name="Saw J.H."/>
            <person name="Jorgensen S.L."/>
            <person name="Zaremba-Niedzwiedzka K."/>
            <person name="Martijn J."/>
            <person name="Lind A.E."/>
            <person name="van Eijk R."/>
            <person name="Schleper C."/>
            <person name="Guy L."/>
            <person name="Ettema T.J."/>
        </authorList>
    </citation>
    <scope>NUCLEOTIDE SEQUENCE</scope>
</reference>
<dbReference type="SUPFAM" id="SSF54001">
    <property type="entry name" value="Cysteine proteinases"/>
    <property type="match status" value="1"/>
</dbReference>
<gene>
    <name evidence="1" type="ORF">LCGC14_1528870</name>
</gene>
<accession>A0A0F9IWD2</accession>
<dbReference type="PANTHER" id="PTHR39327">
    <property type="match status" value="1"/>
</dbReference>
<dbReference type="Gene3D" id="3.10.620.30">
    <property type="match status" value="1"/>
</dbReference>
<sequence length="234" mass="26701">MVSVADPSLMIVMKKWFRPPNNVMVCLVIALCLTPSYTLIAKGEITEAVLIKIEKKYNKFARERVEAWQKLIMTSQNLSDLEKLIVVNRFFNSNMIFIDDIALWGKEDYWATPLEALSIGAGDCEDYSIAKYFTLKQLDVDEEKLRITYVKAVNIGQAHMVLTYFENKRATPLVLDNLDIEIKPANLRTDLVPVYSFNGDGLWLAKSRGEGKRVGNASRLSLWEDLAKRMEADQ</sequence>
<dbReference type="PANTHER" id="PTHR39327:SF1">
    <property type="entry name" value="BLR5470 PROTEIN"/>
    <property type="match status" value="1"/>
</dbReference>
<dbReference type="Pfam" id="PF06035">
    <property type="entry name" value="Peptidase_C93"/>
    <property type="match status" value="1"/>
</dbReference>
<protein>
    <recommendedName>
        <fullName evidence="2">Sulfate adenylyltransferase</fullName>
    </recommendedName>
</protein>